<dbReference type="GO" id="GO:0030246">
    <property type="term" value="F:carbohydrate binding"/>
    <property type="evidence" value="ECO:0007669"/>
    <property type="project" value="InterPro"/>
</dbReference>
<reference evidence="3" key="1">
    <citation type="submission" date="2016-11" db="EMBL/GenBank/DDBJ databases">
        <authorList>
            <person name="Varghese N."/>
            <person name="Submissions S."/>
        </authorList>
    </citation>
    <scope>NUCLEOTIDE SEQUENCE [LARGE SCALE GENOMIC DNA]</scope>
    <source>
        <strain evidence="3">DSM 19858</strain>
    </source>
</reference>
<proteinExistence type="predicted"/>
<feature type="domain" description="Carbohydrate-binding" evidence="1">
    <location>
        <begin position="58"/>
        <end position="248"/>
    </location>
</feature>
<dbReference type="SUPFAM" id="SSF49344">
    <property type="entry name" value="CBD9-like"/>
    <property type="match status" value="1"/>
</dbReference>
<dbReference type="Proteomes" id="UP000184543">
    <property type="component" value="Unassembled WGS sequence"/>
</dbReference>
<keyword evidence="3" id="KW-1185">Reference proteome</keyword>
<name>A0A1M6CFX4_9FLAO</name>
<sequence length="249" mass="28694">MFDDFGGDTVRLFLLLGMFLYLSTNAQTDKLDDMRLRVSEIKSAEEVDVAGASRLLDQYAELHRISTLNWDAFSYLPTVQFKMARHNNDIWLKFYVSEENIRARYTEPNSSTHKDSCVEFFIDPLQNGNYYNFEFNCIGTVHLAYGPDRHSRKFVDPEIITEGIKVKSTLGDQPFDERGGGHSWQLTVIVPADVFVFSEPVELQNLTCKANFYKCGDDTSKKHFVSWSPIATEHPDFHRPEYFGTLVFD</sequence>
<dbReference type="CDD" id="cd09620">
    <property type="entry name" value="CBM9_like_3"/>
    <property type="match status" value="1"/>
</dbReference>
<evidence type="ECO:0000313" key="2">
    <source>
        <dbReference type="EMBL" id="SHI59919.1"/>
    </source>
</evidence>
<dbReference type="STRING" id="192903.SAMN04488513_101751"/>
<dbReference type="AlphaFoldDB" id="A0A1M6CFX4"/>
<dbReference type="EMBL" id="FQYU01000001">
    <property type="protein sequence ID" value="SHI59919.1"/>
    <property type="molecule type" value="Genomic_DNA"/>
</dbReference>
<accession>A0A1M6CFX4</accession>
<organism evidence="2 3">
    <name type="scientific">Pseudozobellia thermophila</name>
    <dbReference type="NCBI Taxonomy" id="192903"/>
    <lineage>
        <taxon>Bacteria</taxon>
        <taxon>Pseudomonadati</taxon>
        <taxon>Bacteroidota</taxon>
        <taxon>Flavobacteriia</taxon>
        <taxon>Flavobacteriales</taxon>
        <taxon>Flavobacteriaceae</taxon>
        <taxon>Pseudozobellia</taxon>
    </lineage>
</organism>
<gene>
    <name evidence="2" type="ORF">SAMN04488513_101751</name>
</gene>
<dbReference type="Pfam" id="PF16011">
    <property type="entry name" value="CBM9_2"/>
    <property type="match status" value="1"/>
</dbReference>
<evidence type="ECO:0000259" key="1">
    <source>
        <dbReference type="Pfam" id="PF16011"/>
    </source>
</evidence>
<evidence type="ECO:0000313" key="3">
    <source>
        <dbReference type="Proteomes" id="UP000184543"/>
    </source>
</evidence>
<dbReference type="InterPro" id="IPR010502">
    <property type="entry name" value="Carb-bd_dom_fam9"/>
</dbReference>
<dbReference type="GO" id="GO:0004553">
    <property type="term" value="F:hydrolase activity, hydrolyzing O-glycosyl compounds"/>
    <property type="evidence" value="ECO:0007669"/>
    <property type="project" value="InterPro"/>
</dbReference>
<protein>
    <submittedName>
        <fullName evidence="2">Carbohydrate-binding family 9</fullName>
    </submittedName>
</protein>
<dbReference type="GO" id="GO:0016052">
    <property type="term" value="P:carbohydrate catabolic process"/>
    <property type="evidence" value="ECO:0007669"/>
    <property type="project" value="InterPro"/>
</dbReference>
<dbReference type="Gene3D" id="2.60.40.1190">
    <property type="match status" value="1"/>
</dbReference>